<dbReference type="Gene3D" id="3.40.50.1240">
    <property type="entry name" value="Phosphoglycerate mutase-like"/>
    <property type="match status" value="1"/>
</dbReference>
<reference evidence="1 2" key="1">
    <citation type="journal article" date="2019" name="Sci. Rep.">
        <title>Orb-weaving spider Araneus ventricosus genome elucidates the spidroin gene catalogue.</title>
        <authorList>
            <person name="Kono N."/>
            <person name="Nakamura H."/>
            <person name="Ohtoshi R."/>
            <person name="Moran D.A.P."/>
            <person name="Shinohara A."/>
            <person name="Yoshida Y."/>
            <person name="Fujiwara M."/>
            <person name="Mori M."/>
            <person name="Tomita M."/>
            <person name="Arakawa K."/>
        </authorList>
    </citation>
    <scope>NUCLEOTIDE SEQUENCE [LARGE SCALE GENOMIC DNA]</scope>
</reference>
<accession>A0A4Y2QU53</accession>
<dbReference type="OrthoDB" id="5821688at2759"/>
<protein>
    <submittedName>
        <fullName evidence="1">Uncharacterized protein</fullName>
    </submittedName>
</protein>
<dbReference type="EMBL" id="BGPR01014802">
    <property type="protein sequence ID" value="GBN66750.1"/>
    <property type="molecule type" value="Genomic_DNA"/>
</dbReference>
<sequence length="111" mass="12829">FLSTDSPCPLGFEEIARVRNSEGMLELAKKHQKMLEDVSNYTGMDISQGPNVLGLYDTLLIEKMYHLTIPTLLDNYFEELQEFQEATFKCFFGSDLLLRLRFGEIFLLLIL</sequence>
<dbReference type="InterPro" id="IPR029033">
    <property type="entry name" value="His_PPase_superfam"/>
</dbReference>
<feature type="non-terminal residue" evidence="1">
    <location>
        <position position="1"/>
    </location>
</feature>
<dbReference type="SUPFAM" id="SSF53254">
    <property type="entry name" value="Phosphoglycerate mutase-like"/>
    <property type="match status" value="1"/>
</dbReference>
<dbReference type="GO" id="GO:0016791">
    <property type="term" value="F:phosphatase activity"/>
    <property type="evidence" value="ECO:0007669"/>
    <property type="project" value="UniProtKB-ARBA"/>
</dbReference>
<evidence type="ECO:0000313" key="2">
    <source>
        <dbReference type="Proteomes" id="UP000499080"/>
    </source>
</evidence>
<name>A0A4Y2QU53_ARAVE</name>
<evidence type="ECO:0000313" key="1">
    <source>
        <dbReference type="EMBL" id="GBN66750.1"/>
    </source>
</evidence>
<comment type="caution">
    <text evidence="1">The sequence shown here is derived from an EMBL/GenBank/DDBJ whole genome shotgun (WGS) entry which is preliminary data.</text>
</comment>
<keyword evidence="2" id="KW-1185">Reference proteome</keyword>
<gene>
    <name evidence="1" type="ORF">AVEN_32777_1</name>
</gene>
<dbReference type="Proteomes" id="UP000499080">
    <property type="component" value="Unassembled WGS sequence"/>
</dbReference>
<dbReference type="AlphaFoldDB" id="A0A4Y2QU53"/>
<proteinExistence type="predicted"/>
<organism evidence="1 2">
    <name type="scientific">Araneus ventricosus</name>
    <name type="common">Orbweaver spider</name>
    <name type="synonym">Epeira ventricosa</name>
    <dbReference type="NCBI Taxonomy" id="182803"/>
    <lineage>
        <taxon>Eukaryota</taxon>
        <taxon>Metazoa</taxon>
        <taxon>Ecdysozoa</taxon>
        <taxon>Arthropoda</taxon>
        <taxon>Chelicerata</taxon>
        <taxon>Arachnida</taxon>
        <taxon>Araneae</taxon>
        <taxon>Araneomorphae</taxon>
        <taxon>Entelegynae</taxon>
        <taxon>Araneoidea</taxon>
        <taxon>Araneidae</taxon>
        <taxon>Araneus</taxon>
    </lineage>
</organism>